<dbReference type="GO" id="GO:0051082">
    <property type="term" value="F:unfolded protein binding"/>
    <property type="evidence" value="ECO:0007669"/>
    <property type="project" value="InterPro"/>
</dbReference>
<comment type="similarity">
    <text evidence="1">Belongs to the Skp family.</text>
</comment>
<dbReference type="PANTHER" id="PTHR35089:SF1">
    <property type="entry name" value="CHAPERONE PROTEIN SKP"/>
    <property type="match status" value="1"/>
</dbReference>
<keyword evidence="2" id="KW-0732">Signal</keyword>
<dbReference type="InterPro" id="IPR024930">
    <property type="entry name" value="Skp_dom_sf"/>
</dbReference>
<dbReference type="AlphaFoldDB" id="A0A1W1DFZ1"/>
<protein>
    <submittedName>
        <fullName evidence="4">Outer membrane protein H</fullName>
    </submittedName>
</protein>
<gene>
    <name evidence="4" type="ORF">MNB_SUP05-12-157</name>
</gene>
<dbReference type="SMART" id="SM00935">
    <property type="entry name" value="OmpH"/>
    <property type="match status" value="1"/>
</dbReference>
<evidence type="ECO:0000256" key="1">
    <source>
        <dbReference type="ARBA" id="ARBA00009091"/>
    </source>
</evidence>
<evidence type="ECO:0000256" key="3">
    <source>
        <dbReference type="SAM" id="Coils"/>
    </source>
</evidence>
<dbReference type="SUPFAM" id="SSF111384">
    <property type="entry name" value="OmpH-like"/>
    <property type="match status" value="1"/>
</dbReference>
<evidence type="ECO:0000256" key="2">
    <source>
        <dbReference type="ARBA" id="ARBA00022729"/>
    </source>
</evidence>
<sequence>MRFFAFILVLFSGFLQAQSLKIGYINIDHLVSSSPQFIQANQVVIKAFQPQERQLLALSKQIQSSADTFNKNSKTLTQSELKTEIKKIANLERQLKQQARSLKKQLNLKNKQELNKIQDLINRVIKQVAEDQNFDLILYQEVAYVSKKINITPIISQKLRLLFE</sequence>
<name>A0A1W1DFZ1_9ZZZZ</name>
<dbReference type="GO" id="GO:0005829">
    <property type="term" value="C:cytosol"/>
    <property type="evidence" value="ECO:0007669"/>
    <property type="project" value="TreeGrafter"/>
</dbReference>
<evidence type="ECO:0000313" key="4">
    <source>
        <dbReference type="EMBL" id="SFV80206.1"/>
    </source>
</evidence>
<keyword evidence="3" id="KW-0175">Coiled coil</keyword>
<proteinExistence type="inferred from homology"/>
<dbReference type="Pfam" id="PF03938">
    <property type="entry name" value="OmpH"/>
    <property type="match status" value="1"/>
</dbReference>
<organism evidence="4">
    <name type="scientific">hydrothermal vent metagenome</name>
    <dbReference type="NCBI Taxonomy" id="652676"/>
    <lineage>
        <taxon>unclassified sequences</taxon>
        <taxon>metagenomes</taxon>
        <taxon>ecological metagenomes</taxon>
    </lineage>
</organism>
<accession>A0A1W1DFZ1</accession>
<dbReference type="Gene3D" id="3.30.910.20">
    <property type="entry name" value="Skp domain"/>
    <property type="match status" value="1"/>
</dbReference>
<dbReference type="InterPro" id="IPR005632">
    <property type="entry name" value="Chaperone_Skp"/>
</dbReference>
<feature type="coiled-coil region" evidence="3">
    <location>
        <begin position="74"/>
        <end position="123"/>
    </location>
</feature>
<reference evidence="4" key="1">
    <citation type="submission" date="2016-10" db="EMBL/GenBank/DDBJ databases">
        <authorList>
            <person name="de Groot N.N."/>
        </authorList>
    </citation>
    <scope>NUCLEOTIDE SEQUENCE</scope>
</reference>
<dbReference type="PANTHER" id="PTHR35089">
    <property type="entry name" value="CHAPERONE PROTEIN SKP"/>
    <property type="match status" value="1"/>
</dbReference>
<dbReference type="GO" id="GO:0050821">
    <property type="term" value="P:protein stabilization"/>
    <property type="evidence" value="ECO:0007669"/>
    <property type="project" value="TreeGrafter"/>
</dbReference>
<dbReference type="EMBL" id="FPHT01000061">
    <property type="protein sequence ID" value="SFV80206.1"/>
    <property type="molecule type" value="Genomic_DNA"/>
</dbReference>